<gene>
    <name evidence="22" type="ORF">MSPICULIGERA_LOCUS19910</name>
</gene>
<comment type="cofactor">
    <cofactor evidence="1">
        <name>[4Fe-4S] cluster</name>
        <dbReference type="ChEBI" id="CHEBI:49883"/>
    </cofactor>
</comment>
<keyword evidence="12" id="KW-0067">ATP-binding</keyword>
<dbReference type="Pfam" id="PF07534">
    <property type="entry name" value="TLD"/>
    <property type="match status" value="1"/>
</dbReference>
<name>A0AA36D7Y0_9BILA</name>
<evidence type="ECO:0000256" key="3">
    <source>
        <dbReference type="ARBA" id="ARBA00007913"/>
    </source>
</evidence>
<accession>A0AA36D7Y0</accession>
<dbReference type="InterPro" id="IPR027417">
    <property type="entry name" value="P-loop_NTPase"/>
</dbReference>
<evidence type="ECO:0000313" key="22">
    <source>
        <dbReference type="EMBL" id="CAJ0581755.1"/>
    </source>
</evidence>
<dbReference type="GO" id="GO:0003677">
    <property type="term" value="F:DNA binding"/>
    <property type="evidence" value="ECO:0007669"/>
    <property type="project" value="UniProtKB-KW"/>
</dbReference>
<dbReference type="GO" id="GO:0043139">
    <property type="term" value="F:5'-3' DNA helicase activity"/>
    <property type="evidence" value="ECO:0007669"/>
    <property type="project" value="TreeGrafter"/>
</dbReference>
<keyword evidence="16" id="KW-0234">DNA repair</keyword>
<evidence type="ECO:0000259" key="21">
    <source>
        <dbReference type="PROSITE" id="PS51886"/>
    </source>
</evidence>
<evidence type="ECO:0000256" key="2">
    <source>
        <dbReference type="ARBA" id="ARBA00004123"/>
    </source>
</evidence>
<dbReference type="PANTHER" id="PTHR43788:SF8">
    <property type="entry name" value="DNA-BINDING PROTEIN SMUBP-2"/>
    <property type="match status" value="1"/>
</dbReference>
<protein>
    <recommendedName>
        <fullName evidence="4">DNA helicase</fullName>
        <ecNumber evidence="4">3.6.4.12</ecNumber>
    </recommendedName>
</protein>
<dbReference type="PROSITE" id="PS51886">
    <property type="entry name" value="TLDC"/>
    <property type="match status" value="1"/>
</dbReference>
<evidence type="ECO:0000256" key="10">
    <source>
        <dbReference type="ARBA" id="ARBA00022801"/>
    </source>
</evidence>
<keyword evidence="6" id="KW-0235">DNA replication</keyword>
<dbReference type="SUPFAM" id="SSF52540">
    <property type="entry name" value="P-loop containing nucleoside triphosphate hydrolases"/>
    <property type="match status" value="1"/>
</dbReference>
<comment type="catalytic activity">
    <reaction evidence="19">
        <text>ATP + H2O = ADP + phosphate + H(+)</text>
        <dbReference type="Rhea" id="RHEA:13065"/>
        <dbReference type="ChEBI" id="CHEBI:15377"/>
        <dbReference type="ChEBI" id="CHEBI:15378"/>
        <dbReference type="ChEBI" id="CHEBI:30616"/>
        <dbReference type="ChEBI" id="CHEBI:43474"/>
        <dbReference type="ChEBI" id="CHEBI:456216"/>
        <dbReference type="EC" id="3.6.4.12"/>
    </reaction>
</comment>
<dbReference type="EC" id="3.6.4.12" evidence="4"/>
<dbReference type="GO" id="GO:0016787">
    <property type="term" value="F:hydrolase activity"/>
    <property type="evidence" value="ECO:0007669"/>
    <property type="project" value="UniProtKB-KW"/>
</dbReference>
<dbReference type="InterPro" id="IPR014808">
    <property type="entry name" value="DNA_replication_fac_Dna2_N"/>
</dbReference>
<dbReference type="GO" id="GO:0005737">
    <property type="term" value="C:cytoplasm"/>
    <property type="evidence" value="ECO:0007669"/>
    <property type="project" value="TreeGrafter"/>
</dbReference>
<dbReference type="InterPro" id="IPR006571">
    <property type="entry name" value="TLDc_dom"/>
</dbReference>
<evidence type="ECO:0000256" key="5">
    <source>
        <dbReference type="ARBA" id="ARBA00022485"/>
    </source>
</evidence>
<dbReference type="InterPro" id="IPR041679">
    <property type="entry name" value="DNA2/NAM7-like_C"/>
</dbReference>
<evidence type="ECO:0000313" key="23">
    <source>
        <dbReference type="Proteomes" id="UP001177023"/>
    </source>
</evidence>
<dbReference type="CDD" id="cd18041">
    <property type="entry name" value="DEXXQc_DNA2"/>
    <property type="match status" value="1"/>
</dbReference>
<evidence type="ECO:0000256" key="13">
    <source>
        <dbReference type="ARBA" id="ARBA00023004"/>
    </source>
</evidence>
<dbReference type="GO" id="GO:0051539">
    <property type="term" value="F:4 iron, 4 sulfur cluster binding"/>
    <property type="evidence" value="ECO:0007669"/>
    <property type="project" value="UniProtKB-KW"/>
</dbReference>
<dbReference type="Pfam" id="PF13086">
    <property type="entry name" value="AAA_11"/>
    <property type="match status" value="1"/>
</dbReference>
<keyword evidence="7" id="KW-0479">Metal-binding</keyword>
<feature type="domain" description="TLDc" evidence="21">
    <location>
        <begin position="1"/>
        <end position="220"/>
    </location>
</feature>
<feature type="region of interest" description="Disordered" evidence="20">
    <location>
        <begin position="237"/>
        <end position="325"/>
    </location>
</feature>
<evidence type="ECO:0000256" key="20">
    <source>
        <dbReference type="SAM" id="MobiDB-lite"/>
    </source>
</evidence>
<evidence type="ECO:0000256" key="19">
    <source>
        <dbReference type="ARBA" id="ARBA00047995"/>
    </source>
</evidence>
<reference evidence="22" key="1">
    <citation type="submission" date="2023-06" db="EMBL/GenBank/DDBJ databases">
        <authorList>
            <person name="Delattre M."/>
        </authorList>
    </citation>
    <scope>NUCLEOTIDE SEQUENCE</scope>
    <source>
        <strain evidence="22">AF72</strain>
    </source>
</reference>
<evidence type="ECO:0000256" key="1">
    <source>
        <dbReference type="ARBA" id="ARBA00001966"/>
    </source>
</evidence>
<evidence type="ECO:0000256" key="11">
    <source>
        <dbReference type="ARBA" id="ARBA00022806"/>
    </source>
</evidence>
<dbReference type="Gene3D" id="3.90.320.10">
    <property type="match status" value="1"/>
</dbReference>
<keyword evidence="14" id="KW-0411">Iron-sulfur</keyword>
<evidence type="ECO:0000256" key="6">
    <source>
        <dbReference type="ARBA" id="ARBA00022705"/>
    </source>
</evidence>
<feature type="compositionally biased region" description="Low complexity" evidence="20">
    <location>
        <begin position="302"/>
        <end position="317"/>
    </location>
</feature>
<sequence>MSLPPRFQFSTPQLTYRLASEGTSLKRFLWKIDDSPQSILIIRSAAGDVFGEYCSASWATRKEGLQGHSKYFGPGETFVFRIDDKNPFGMPIVYNSTGYYGAGDTNDDNPGLSKKKAAWPWPLEKRTWLELTCTYRRDLARDWELFCCARLSTGGQAAELGRFELRAQGAYNWCWCTANLNRRPLKHPLICLEVEDEGRRPIWSNCRNIEIPRKEVWVYYTGWTAAGAAEELFEADTTPIGNEDGSEKLAPNAPKRPRSRALFEDVTNKEDSLDSFDSPQKKQVPRRRSPTLITSQTEDATSTDSFDSFDSFDSPPTKKIRISPKKRSPARIFPLESGVPGFPALYDLEGVTLSVQSATVSEGQAILDCIDLKTHQQSFAYLQDQWAELGIVAGDTIRLFDAKRWQENGWIVDAEHGVIITQPDTLVSATSVSQALFCQRKAVLGDRFRGGNSTNKAMFMGSIIHDLFQTAIQQPPGTVNGEWLLKRWRMSIDEDPSALVALVALNFSPSTFEAELDPYVNIICQWVRDKMSQRRPLPSGATITRVADIEENVWLPKLGIKGKIDATFCVQKNGTSYLEPLVLKTGRSGASHEHSLQVLLYSLMLSITEASPIRPASLLYLKDGVARNIEPKAIDLKGILSVRNRIAGQLGDIARELPEPLTETRPCGRCEHAMACSLYGDYGGNQKVSAQFSAFSEASTAYLKPAHAAYFKKWMHMLTLELKTAQSKSATPSLIWTMTPEAREMRGTCVGDLRLGRVEKAAAGGRSLLVFEKSINITTGAISSGDMVAISTKKRYGIITGFVASIKDNTVEITSDHTLPRKGEERYFMDRIESLSTHSMQMANVAGFMQDEALRNDLRRFIIDLDVPGAGKITKSDLARIKPLLSKLSREQARAVVKALICKNYTLIEGLPGAGKSTTLAAVVKCFLLFGKSVLVTSHTHSAVDNLFEKLLDDILADDMLRIGNVKSVKPKVSHLCIEEKLKSIITERYEAMKKTLTSVEVVGAMCLSVCSHPLFSFRRFDVCLVDEASLAVESTLLAPLSACARFVLVGDAKQLAPLVQSREAKELGMDVSLFERLQVHKESQASLTSQYRMNSRIAVLASKLFYGGLLRCATDEVADGRLQISENHGNASISLVFPPLLAHSVVFVDTDSAGNDDATMSMEGRGATSNVYEAAIHSKINS</sequence>
<proteinExistence type="inferred from homology"/>
<feature type="non-terminal residue" evidence="22">
    <location>
        <position position="1"/>
    </location>
</feature>
<comment type="subcellular location">
    <subcellularLocation>
        <location evidence="2">Nucleus</location>
    </subcellularLocation>
</comment>
<dbReference type="InterPro" id="IPR050534">
    <property type="entry name" value="Coronavir_polyprotein_1ab"/>
</dbReference>
<dbReference type="GO" id="GO:0017116">
    <property type="term" value="F:single-stranded DNA helicase activity"/>
    <property type="evidence" value="ECO:0007669"/>
    <property type="project" value="InterPro"/>
</dbReference>
<evidence type="ECO:0000256" key="4">
    <source>
        <dbReference type="ARBA" id="ARBA00012551"/>
    </source>
</evidence>
<evidence type="ECO:0000256" key="16">
    <source>
        <dbReference type="ARBA" id="ARBA00023204"/>
    </source>
</evidence>
<comment type="caution">
    <text evidence="22">The sequence shown here is derived from an EMBL/GenBank/DDBJ whole genome shotgun (WGS) entry which is preliminary data.</text>
</comment>
<dbReference type="InterPro" id="IPR041677">
    <property type="entry name" value="DNA2/NAM7_AAA_11"/>
</dbReference>
<evidence type="ECO:0000256" key="7">
    <source>
        <dbReference type="ARBA" id="ARBA00022723"/>
    </source>
</evidence>
<evidence type="ECO:0000256" key="17">
    <source>
        <dbReference type="ARBA" id="ARBA00023242"/>
    </source>
</evidence>
<evidence type="ECO:0000256" key="14">
    <source>
        <dbReference type="ARBA" id="ARBA00023014"/>
    </source>
</evidence>
<dbReference type="GO" id="GO:0046872">
    <property type="term" value="F:metal ion binding"/>
    <property type="evidence" value="ECO:0007669"/>
    <property type="project" value="UniProtKB-KW"/>
</dbReference>
<keyword evidence="10" id="KW-0378">Hydrolase</keyword>
<keyword evidence="8" id="KW-0547">Nucleotide-binding</keyword>
<evidence type="ECO:0000256" key="18">
    <source>
        <dbReference type="ARBA" id="ARBA00023268"/>
    </source>
</evidence>
<evidence type="ECO:0000256" key="15">
    <source>
        <dbReference type="ARBA" id="ARBA00023125"/>
    </source>
</evidence>
<dbReference type="PANTHER" id="PTHR43788">
    <property type="entry name" value="DNA2/NAM7 HELICASE FAMILY MEMBER"/>
    <property type="match status" value="1"/>
</dbReference>
<keyword evidence="11" id="KW-0347">Helicase</keyword>
<keyword evidence="18" id="KW-0511">Multifunctional enzyme</keyword>
<comment type="similarity">
    <text evidence="3">Belongs to the DNA2/NAM7 helicase family.</text>
</comment>
<dbReference type="GO" id="GO:0006281">
    <property type="term" value="P:DNA repair"/>
    <property type="evidence" value="ECO:0007669"/>
    <property type="project" value="UniProtKB-KW"/>
</dbReference>
<evidence type="ECO:0000256" key="9">
    <source>
        <dbReference type="ARBA" id="ARBA00022763"/>
    </source>
</evidence>
<keyword evidence="17" id="KW-0539">Nucleus</keyword>
<dbReference type="Proteomes" id="UP001177023">
    <property type="component" value="Unassembled WGS sequence"/>
</dbReference>
<dbReference type="InterPro" id="IPR026851">
    <property type="entry name" value="Dna2/JHS1_DEXXQ-box"/>
</dbReference>
<dbReference type="GO" id="GO:0005634">
    <property type="term" value="C:nucleus"/>
    <property type="evidence" value="ECO:0007669"/>
    <property type="project" value="UniProtKB-SubCell"/>
</dbReference>
<keyword evidence="23" id="KW-1185">Reference proteome</keyword>
<dbReference type="Gene3D" id="3.40.50.300">
    <property type="entry name" value="P-loop containing nucleotide triphosphate hydrolases"/>
    <property type="match status" value="2"/>
</dbReference>
<dbReference type="GO" id="GO:0005524">
    <property type="term" value="F:ATP binding"/>
    <property type="evidence" value="ECO:0007669"/>
    <property type="project" value="UniProtKB-KW"/>
</dbReference>
<dbReference type="InterPro" id="IPR011604">
    <property type="entry name" value="PDDEXK-like_dom_sf"/>
</dbReference>
<keyword evidence="5" id="KW-0004">4Fe-4S</keyword>
<keyword evidence="9" id="KW-0227">DNA damage</keyword>
<keyword evidence="15" id="KW-0238">DNA-binding</keyword>
<evidence type="ECO:0000256" key="12">
    <source>
        <dbReference type="ARBA" id="ARBA00022840"/>
    </source>
</evidence>
<dbReference type="EMBL" id="CATQJA010002663">
    <property type="protein sequence ID" value="CAJ0581755.1"/>
    <property type="molecule type" value="Genomic_DNA"/>
</dbReference>
<keyword evidence="13" id="KW-0408">Iron</keyword>
<dbReference type="GO" id="GO:0006260">
    <property type="term" value="P:DNA replication"/>
    <property type="evidence" value="ECO:0007669"/>
    <property type="project" value="UniProtKB-KW"/>
</dbReference>
<dbReference type="Pfam" id="PF08696">
    <property type="entry name" value="Dna2"/>
    <property type="match status" value="1"/>
</dbReference>
<dbReference type="AlphaFoldDB" id="A0AA36D7Y0"/>
<evidence type="ECO:0000256" key="8">
    <source>
        <dbReference type="ARBA" id="ARBA00022741"/>
    </source>
</evidence>
<dbReference type="Pfam" id="PF13087">
    <property type="entry name" value="AAA_12"/>
    <property type="match status" value="1"/>
</dbReference>
<feature type="compositionally biased region" description="Basic and acidic residues" evidence="20">
    <location>
        <begin position="261"/>
        <end position="272"/>
    </location>
</feature>
<organism evidence="22 23">
    <name type="scientific">Mesorhabditis spiculigera</name>
    <dbReference type="NCBI Taxonomy" id="96644"/>
    <lineage>
        <taxon>Eukaryota</taxon>
        <taxon>Metazoa</taxon>
        <taxon>Ecdysozoa</taxon>
        <taxon>Nematoda</taxon>
        <taxon>Chromadorea</taxon>
        <taxon>Rhabditida</taxon>
        <taxon>Rhabditina</taxon>
        <taxon>Rhabditomorpha</taxon>
        <taxon>Rhabditoidea</taxon>
        <taxon>Rhabditidae</taxon>
        <taxon>Mesorhabditinae</taxon>
        <taxon>Mesorhabditis</taxon>
    </lineage>
</organism>
<feature type="compositionally biased region" description="Polar residues" evidence="20">
    <location>
        <begin position="291"/>
        <end position="300"/>
    </location>
</feature>